<organism evidence="1 2">
    <name type="scientific">Hohenbuehelia grisea</name>
    <dbReference type="NCBI Taxonomy" id="104357"/>
    <lineage>
        <taxon>Eukaryota</taxon>
        <taxon>Fungi</taxon>
        <taxon>Dikarya</taxon>
        <taxon>Basidiomycota</taxon>
        <taxon>Agaricomycotina</taxon>
        <taxon>Agaricomycetes</taxon>
        <taxon>Agaricomycetidae</taxon>
        <taxon>Agaricales</taxon>
        <taxon>Pleurotineae</taxon>
        <taxon>Pleurotaceae</taxon>
        <taxon>Hohenbuehelia</taxon>
    </lineage>
</organism>
<accession>A0ABR3JNL8</accession>
<dbReference type="Proteomes" id="UP001556367">
    <property type="component" value="Unassembled WGS sequence"/>
</dbReference>
<evidence type="ECO:0000313" key="1">
    <source>
        <dbReference type="EMBL" id="KAL0957097.1"/>
    </source>
</evidence>
<evidence type="ECO:0008006" key="3">
    <source>
        <dbReference type="Google" id="ProtNLM"/>
    </source>
</evidence>
<protein>
    <recommendedName>
        <fullName evidence="3">Protein kinase domain-containing protein</fullName>
    </recommendedName>
</protein>
<dbReference type="EMBL" id="JASNQZ010000006">
    <property type="protein sequence ID" value="KAL0957097.1"/>
    <property type="molecule type" value="Genomic_DNA"/>
</dbReference>
<keyword evidence="2" id="KW-1185">Reference proteome</keyword>
<name>A0ABR3JNL8_9AGAR</name>
<gene>
    <name evidence="1" type="ORF">HGRIS_003190</name>
</gene>
<evidence type="ECO:0000313" key="2">
    <source>
        <dbReference type="Proteomes" id="UP001556367"/>
    </source>
</evidence>
<sequence length="291" mass="32865">MTDERRSISIRGADYSNVMERVGACSYELPDAHIITDAPRCNESDTRTASYVPPPLYYSRWKRWGDTWECNSCLFAEATCGDLKLCVKFAINLEKKPPPDPDSSFYDTPAVVAHVAVAQSFLDEYQFYQDHLQELQGTLVPRHYGVWRFKSTWGGVVLLSILEWAGSPSYPVFFKTLANEDTTEHRIACIQAVSELHERGISHGQLMGFSNMRHVLFNIETGTVRLVDFTTSSAAHQCPRPNFPAQDGNPDDPGCCNEVASIARGVQYYTYVPRESSFYFPETLYLLVSSK</sequence>
<comment type="caution">
    <text evidence="1">The sequence shown here is derived from an EMBL/GenBank/DDBJ whole genome shotgun (WGS) entry which is preliminary data.</text>
</comment>
<reference evidence="2" key="1">
    <citation type="submission" date="2024-06" db="EMBL/GenBank/DDBJ databases">
        <title>Multi-omics analyses provide insights into the biosynthesis of the anticancer antibiotic pleurotin in Hohenbuehelia grisea.</title>
        <authorList>
            <person name="Weaver J.A."/>
            <person name="Alberti F."/>
        </authorList>
    </citation>
    <scope>NUCLEOTIDE SEQUENCE [LARGE SCALE GENOMIC DNA]</scope>
    <source>
        <strain evidence="2">T-177</strain>
    </source>
</reference>
<proteinExistence type="predicted"/>